<comment type="caution">
    <text evidence="1">The sequence shown here is derived from an EMBL/GenBank/DDBJ whole genome shotgun (WGS) entry which is preliminary data.</text>
</comment>
<evidence type="ECO:0000313" key="1">
    <source>
        <dbReference type="EMBL" id="KAA6347818.1"/>
    </source>
</evidence>
<reference evidence="1" key="1">
    <citation type="submission" date="2019-03" db="EMBL/GenBank/DDBJ databases">
        <title>Single cell metagenomics reveals metabolic interactions within the superorganism composed of flagellate Streblomastix strix and complex community of Bacteroidetes bacteria on its surface.</title>
        <authorList>
            <person name="Treitli S.C."/>
            <person name="Kolisko M."/>
            <person name="Husnik F."/>
            <person name="Keeling P."/>
            <person name="Hampl V."/>
        </authorList>
    </citation>
    <scope>NUCLEOTIDE SEQUENCE</scope>
    <source>
        <strain evidence="1">STM</strain>
    </source>
</reference>
<sequence length="1552" mass="171606">MAITIYKQNSEVRTVIPSDNSTHRSAIMEENVLNLSFTLSEYVGLEINDYAIFEEERFTLLQEYRPQQKSTIEYRYNVPFHGIGSELKKALVIFDDETSFTLDDTPAVHLQLIVDNINRIKNTNTWVIGQVISSARKTITYDTVNCFDALKKIAEAYGTEWWVEGTTLNLSRCEHGTPLVLGYGQGLKSLLKDENEHAFFFTRLYPIGSTRNIDPAVYGSKRLHLPGNARYVEQNTHLGIVEYSEEAAFEYIYPRRVGTVNGVWTEEVTGEDGNPFTIYYFSDSGLTFNPNDYEIAGLVKHITFESGELNGRDFEVNWNAQKSEFEIITQFPETGIQLPGAGGVMIPKMGDKYVLYNLRMPDEYYALAEQELAEAVADFLQKYSIDTAIYKGPSDYVYFLENNIRPVIGRRVRLLSPQYFPTGSRESRIVSVSRKLNNPQDAEIEFSNALSSGRLSNLENNVVDIQTAFKEQLDKNLFQILKSWDSADPTEYNLLSALRTIRLVGNSILKLSQEINESFLHKNEEDTAKELINFLDGIDVEGETATGRLFVRENAYFKDTLSSQGFVSGFLSGKGWAMLWKDFLNAANVTEKKAMMELDEITVRGAMRVYELIISQLLGENGTRIITDTMRVSRIDTENKKIYLDTEKGVLYNPFREGDVLMVQHFSGAPAQGSEHSVVKQYELTVSGAGLGSGGENREDWITYATFTGNTEDVAARDVLTRVDSLTNPDRKGIIKETSVEPGSPYLDVLYGMKTDPDALKLRLGKLSGIITYLWGQLQGYGLYAQNVYLTGSFRLETGEDVRTRFEMLEGKLQSAMQSTYGLTDADNFLTNAVFKDDMAGWERSSDIYFFTVNDLPLDLISGFYSQKDTVADVASWDGRFLLRIKQNSILQRNNFVKKPEPGSVLYLSVKYHCEADGQLTAGFINTPLHINTPIAASQGYHTVEVSAEWDGTGDFTLGFTGDIYIEQLALTNHPLEDYQKQVSTLFEQTDTYIKAIATEVNNIDKTIKEAGWITTADGNRLWATISTVNALGNRVTTAESSLTVNANAISAVATRVHTTESEIEVIQSTIDTAGWITTATGNQLWATISTVNALGDRVTTAESSLTVNANAISAVATRVHTTESEIEVIQSTIDTAGWITTATGNQLWATISTVNGLGDRVTTAESNLTVNANAISAVATRVTTTETAINGIQNTINTAGWITTATGNQLWATITTVNALGSRVTTAESSLTNNANAISAVVMRVNTTEGDISSIRNTISSAGWITTATGNTLWAKKSLENGSEIISSINQDASAITINASKINLSGNVVINGTIRNAFVKNDSTIYMGGTDPQLNLKQHDHVVAIQSGGWRTAIDLPWTLEHSGRRVCIVNYKWGATVTGGAMGITAPSGKYFYEDGQSKSSLSFSREVVELLGYGDDSSFFGWIVVNRIDIMSNSKYGSEQKYLAQGSVVVSKSGSNKIASLRYKTFDGSAMSVSRTDTGKYVVAHNFNTTNYTVMLTGVFSSVDGDDKETWPMLYVVSSSFFTVLTQDDPTQNDGSFNFQMISTADWK</sequence>
<name>A0A5J4SPE3_9ZZZZ</name>
<gene>
    <name evidence="1" type="ORF">EZS27_004683</name>
</gene>
<proteinExistence type="predicted"/>
<accession>A0A5J4SPE3</accession>
<dbReference type="Gene3D" id="1.20.5.340">
    <property type="match status" value="2"/>
</dbReference>
<dbReference type="EMBL" id="SNRY01000083">
    <property type="protein sequence ID" value="KAA6347818.1"/>
    <property type="molecule type" value="Genomic_DNA"/>
</dbReference>
<organism evidence="1">
    <name type="scientific">termite gut metagenome</name>
    <dbReference type="NCBI Taxonomy" id="433724"/>
    <lineage>
        <taxon>unclassified sequences</taxon>
        <taxon>metagenomes</taxon>
        <taxon>organismal metagenomes</taxon>
    </lineage>
</organism>
<protein>
    <submittedName>
        <fullName evidence="1">Uncharacterized protein</fullName>
    </submittedName>
</protein>